<comment type="caution">
    <text evidence="1">The sequence shown here is derived from an EMBL/GenBank/DDBJ whole genome shotgun (WGS) entry which is preliminary data.</text>
</comment>
<dbReference type="EMBL" id="JAIQCV010000002">
    <property type="protein sequence ID" value="KAH1122239.1"/>
    <property type="molecule type" value="Genomic_DNA"/>
</dbReference>
<dbReference type="OrthoDB" id="1002369at2759"/>
<gene>
    <name evidence="1" type="ORF">J1N35_005399</name>
</gene>
<organism evidence="1 2">
    <name type="scientific">Gossypium stocksii</name>
    <dbReference type="NCBI Taxonomy" id="47602"/>
    <lineage>
        <taxon>Eukaryota</taxon>
        <taxon>Viridiplantae</taxon>
        <taxon>Streptophyta</taxon>
        <taxon>Embryophyta</taxon>
        <taxon>Tracheophyta</taxon>
        <taxon>Spermatophyta</taxon>
        <taxon>Magnoliopsida</taxon>
        <taxon>eudicotyledons</taxon>
        <taxon>Gunneridae</taxon>
        <taxon>Pentapetalae</taxon>
        <taxon>rosids</taxon>
        <taxon>malvids</taxon>
        <taxon>Malvales</taxon>
        <taxon>Malvaceae</taxon>
        <taxon>Malvoideae</taxon>
        <taxon>Gossypium</taxon>
    </lineage>
</organism>
<evidence type="ECO:0000313" key="1">
    <source>
        <dbReference type="EMBL" id="KAH1122239.1"/>
    </source>
</evidence>
<sequence length="115" mass="12522">MSVLNLMNQLHSELEPSKLKLECSIPIIGALCEELRSGWSSVAFPAAAWLLDFCVVKNMEKSMSKAELSKEMCTSPAMHPNNYRNNEAPIKDDVNARKGETSSTAVVVGVPIANS</sequence>
<reference evidence="1 2" key="1">
    <citation type="journal article" date="2021" name="Plant Biotechnol. J.">
        <title>Multi-omics assisted identification of the key and species-specific regulatory components of drought-tolerant mechanisms in Gossypium stocksii.</title>
        <authorList>
            <person name="Yu D."/>
            <person name="Ke L."/>
            <person name="Zhang D."/>
            <person name="Wu Y."/>
            <person name="Sun Y."/>
            <person name="Mei J."/>
            <person name="Sun J."/>
            <person name="Sun Y."/>
        </authorList>
    </citation>
    <scope>NUCLEOTIDE SEQUENCE [LARGE SCALE GENOMIC DNA]</scope>
    <source>
        <strain evidence="2">cv. E1</strain>
        <tissue evidence="1">Leaf</tissue>
    </source>
</reference>
<evidence type="ECO:0000313" key="2">
    <source>
        <dbReference type="Proteomes" id="UP000828251"/>
    </source>
</evidence>
<dbReference type="Proteomes" id="UP000828251">
    <property type="component" value="Unassembled WGS sequence"/>
</dbReference>
<accession>A0A9D4AIK2</accession>
<dbReference type="AlphaFoldDB" id="A0A9D4AIK2"/>
<keyword evidence="2" id="KW-1185">Reference proteome</keyword>
<name>A0A9D4AIK2_9ROSI</name>
<protein>
    <submittedName>
        <fullName evidence="1">Uncharacterized protein</fullName>
    </submittedName>
</protein>
<proteinExistence type="predicted"/>